<sequence>MNAEYILKTNFPNYGKGEYNRGIMKDLFGEGIFAIDGKKWRHQRKLARYEFSAKVLRRCSVFRSNAAKLASKIYVEALASREMDLQDMLMKSAMDTMSRVGFGVDLDTLSGSDEISNQFIKAFDDSNVIVYWRYVDVFWKVKGFLNIGLEKNLKENIQVINNFVYNLIHRKREQMRNEEGAKEDIRRT</sequence>
<dbReference type="InterPro" id="IPR036396">
    <property type="entry name" value="Cyt_P450_sf"/>
</dbReference>
<evidence type="ECO:0000313" key="6">
    <source>
        <dbReference type="EMBL" id="KAL1550799.1"/>
    </source>
</evidence>
<keyword evidence="5" id="KW-0408">Iron</keyword>
<evidence type="ECO:0000313" key="7">
    <source>
        <dbReference type="Proteomes" id="UP001567538"/>
    </source>
</evidence>
<dbReference type="PANTHER" id="PTHR24296">
    <property type="entry name" value="CYTOCHROME P450"/>
    <property type="match status" value="1"/>
</dbReference>
<keyword evidence="3" id="KW-0479">Metal-binding</keyword>
<dbReference type="Proteomes" id="UP001567538">
    <property type="component" value="Unassembled WGS sequence"/>
</dbReference>
<accession>A0ABD1H3M2</accession>
<comment type="caution">
    <text evidence="6">The sequence shown here is derived from an EMBL/GenBank/DDBJ whole genome shotgun (WGS) entry which is preliminary data.</text>
</comment>
<evidence type="ECO:0000256" key="5">
    <source>
        <dbReference type="ARBA" id="ARBA00023004"/>
    </source>
</evidence>
<evidence type="ECO:0000256" key="4">
    <source>
        <dbReference type="ARBA" id="ARBA00023002"/>
    </source>
</evidence>
<keyword evidence="4" id="KW-0560">Oxidoreductase</keyword>
<protein>
    <submittedName>
        <fullName evidence="6">Cytochrome P450</fullName>
    </submittedName>
</protein>
<dbReference type="GO" id="GO:0046872">
    <property type="term" value="F:metal ion binding"/>
    <property type="evidence" value="ECO:0007669"/>
    <property type="project" value="UniProtKB-KW"/>
</dbReference>
<reference evidence="6 7" key="1">
    <citation type="submission" date="2024-06" db="EMBL/GenBank/DDBJ databases">
        <title>A chromosome level genome sequence of Diviner's sage (Salvia divinorum).</title>
        <authorList>
            <person name="Ford S.A."/>
            <person name="Ro D.-K."/>
            <person name="Ness R.W."/>
            <person name="Phillips M.A."/>
        </authorList>
    </citation>
    <scope>NUCLEOTIDE SEQUENCE [LARGE SCALE GENOMIC DNA]</scope>
    <source>
        <strain evidence="6">SAF-2024a</strain>
        <tissue evidence="6">Leaf</tissue>
    </source>
</reference>
<dbReference type="EMBL" id="JBEAFC010000007">
    <property type="protein sequence ID" value="KAL1550799.1"/>
    <property type="molecule type" value="Genomic_DNA"/>
</dbReference>
<evidence type="ECO:0000256" key="1">
    <source>
        <dbReference type="ARBA" id="ARBA00001971"/>
    </source>
</evidence>
<dbReference type="SUPFAM" id="SSF48264">
    <property type="entry name" value="Cytochrome P450"/>
    <property type="match status" value="1"/>
</dbReference>
<evidence type="ECO:0000256" key="2">
    <source>
        <dbReference type="ARBA" id="ARBA00010617"/>
    </source>
</evidence>
<dbReference type="Gene3D" id="1.10.630.10">
    <property type="entry name" value="Cytochrome P450"/>
    <property type="match status" value="1"/>
</dbReference>
<dbReference type="GO" id="GO:0016491">
    <property type="term" value="F:oxidoreductase activity"/>
    <property type="evidence" value="ECO:0007669"/>
    <property type="project" value="UniProtKB-KW"/>
</dbReference>
<comment type="cofactor">
    <cofactor evidence="1">
        <name>heme</name>
        <dbReference type="ChEBI" id="CHEBI:30413"/>
    </cofactor>
</comment>
<proteinExistence type="inferred from homology"/>
<comment type="similarity">
    <text evidence="2">Belongs to the cytochrome P450 family.</text>
</comment>
<name>A0ABD1H3M2_SALDI</name>
<keyword evidence="7" id="KW-1185">Reference proteome</keyword>
<dbReference type="AlphaFoldDB" id="A0ABD1H3M2"/>
<gene>
    <name evidence="6" type="ORF">AAHA92_18717</name>
</gene>
<dbReference type="Pfam" id="PF00067">
    <property type="entry name" value="p450"/>
    <property type="match status" value="1"/>
</dbReference>
<dbReference type="InterPro" id="IPR001128">
    <property type="entry name" value="Cyt_P450"/>
</dbReference>
<evidence type="ECO:0000256" key="3">
    <source>
        <dbReference type="ARBA" id="ARBA00022723"/>
    </source>
</evidence>
<organism evidence="6 7">
    <name type="scientific">Salvia divinorum</name>
    <name type="common">Maria pastora</name>
    <name type="synonym">Diviner's sage</name>
    <dbReference type="NCBI Taxonomy" id="28513"/>
    <lineage>
        <taxon>Eukaryota</taxon>
        <taxon>Viridiplantae</taxon>
        <taxon>Streptophyta</taxon>
        <taxon>Embryophyta</taxon>
        <taxon>Tracheophyta</taxon>
        <taxon>Spermatophyta</taxon>
        <taxon>Magnoliopsida</taxon>
        <taxon>eudicotyledons</taxon>
        <taxon>Gunneridae</taxon>
        <taxon>Pentapetalae</taxon>
        <taxon>asterids</taxon>
        <taxon>lamiids</taxon>
        <taxon>Lamiales</taxon>
        <taxon>Lamiaceae</taxon>
        <taxon>Nepetoideae</taxon>
        <taxon>Mentheae</taxon>
        <taxon>Salviinae</taxon>
        <taxon>Salvia</taxon>
        <taxon>Salvia subgen. Calosphace</taxon>
    </lineage>
</organism>